<feature type="compositionally biased region" description="Low complexity" evidence="1">
    <location>
        <begin position="317"/>
        <end position="329"/>
    </location>
</feature>
<accession>A0AA40AW40</accession>
<protein>
    <submittedName>
        <fullName evidence="2">Uncharacterized protein</fullName>
    </submittedName>
</protein>
<organism evidence="2 3">
    <name type="scientific">Lasiosphaeria miniovina</name>
    <dbReference type="NCBI Taxonomy" id="1954250"/>
    <lineage>
        <taxon>Eukaryota</taxon>
        <taxon>Fungi</taxon>
        <taxon>Dikarya</taxon>
        <taxon>Ascomycota</taxon>
        <taxon>Pezizomycotina</taxon>
        <taxon>Sordariomycetes</taxon>
        <taxon>Sordariomycetidae</taxon>
        <taxon>Sordariales</taxon>
        <taxon>Lasiosphaeriaceae</taxon>
        <taxon>Lasiosphaeria</taxon>
    </lineage>
</organism>
<dbReference type="EMBL" id="JAUIRO010000003">
    <property type="protein sequence ID" value="KAK0723072.1"/>
    <property type="molecule type" value="Genomic_DNA"/>
</dbReference>
<dbReference type="AlphaFoldDB" id="A0AA40AW40"/>
<feature type="region of interest" description="Disordered" evidence="1">
    <location>
        <begin position="290"/>
        <end position="329"/>
    </location>
</feature>
<gene>
    <name evidence="2" type="ORF">B0T26DRAFT_674687</name>
</gene>
<feature type="compositionally biased region" description="Acidic residues" evidence="1">
    <location>
        <begin position="60"/>
        <end position="78"/>
    </location>
</feature>
<dbReference type="RefSeq" id="XP_060298996.1">
    <property type="nucleotide sequence ID" value="XM_060439737.1"/>
</dbReference>
<sequence length="329" mass="37983">MNKVQEYNDAFDKPLEGEWPELLRKAQVRRTMRQFQQNPLKYGLRVSEMQSWHRVRPRDDEDDEDDDEDDDKAGDDEQVIFMPEADRPLAEHIMFELHYNAMLNRSTERRRSGMMPCLRCAGKGLLCSLELFETEQDTRCTRCVRHGCRWCVLQSTFGGADLDTVFWAPFRGETPAPPITAADMSAVFFRHRLPKWWEEFWAYVRSDELTVEDVFGLAREFLEGERRVYAGVTDAAVKAEPKGFELPPWHRNDAPDAKDDPLWSPKTWQRYFANVRAMKEQAKAAIVEEVTDTKPTGASVWEDEDIIQTPSSEVGGSSTEDSSFESHSS</sequence>
<dbReference type="GeneID" id="85323007"/>
<comment type="caution">
    <text evidence="2">The sequence shown here is derived from an EMBL/GenBank/DDBJ whole genome shotgun (WGS) entry which is preliminary data.</text>
</comment>
<reference evidence="2" key="1">
    <citation type="submission" date="2023-06" db="EMBL/GenBank/DDBJ databases">
        <title>Genome-scale phylogeny and comparative genomics of the fungal order Sordariales.</title>
        <authorList>
            <consortium name="Lawrence Berkeley National Laboratory"/>
            <person name="Hensen N."/>
            <person name="Bonometti L."/>
            <person name="Westerberg I."/>
            <person name="Brannstrom I.O."/>
            <person name="Guillou S."/>
            <person name="Cros-Aarteil S."/>
            <person name="Calhoun S."/>
            <person name="Haridas S."/>
            <person name="Kuo A."/>
            <person name="Mondo S."/>
            <person name="Pangilinan J."/>
            <person name="Riley R."/>
            <person name="LaButti K."/>
            <person name="Andreopoulos B."/>
            <person name="Lipzen A."/>
            <person name="Chen C."/>
            <person name="Yanf M."/>
            <person name="Daum C."/>
            <person name="Ng V."/>
            <person name="Clum A."/>
            <person name="Steindorff A."/>
            <person name="Ohm R."/>
            <person name="Martin F."/>
            <person name="Silar P."/>
            <person name="Natvig D."/>
            <person name="Lalanne C."/>
            <person name="Gautier V."/>
            <person name="Ament-velasquez S.L."/>
            <person name="Kruys A."/>
            <person name="Hutchinson M.I."/>
            <person name="Powell A.J."/>
            <person name="Barry K."/>
            <person name="Miller A.N."/>
            <person name="Grigoriev I.V."/>
            <person name="Debuchy R."/>
            <person name="Gladieux P."/>
            <person name="Thoren M.H."/>
            <person name="Johannesson H."/>
        </authorList>
    </citation>
    <scope>NUCLEOTIDE SEQUENCE</scope>
    <source>
        <strain evidence="2">SMH2392-1A</strain>
    </source>
</reference>
<evidence type="ECO:0000256" key="1">
    <source>
        <dbReference type="SAM" id="MobiDB-lite"/>
    </source>
</evidence>
<feature type="region of interest" description="Disordered" evidence="1">
    <location>
        <begin position="53"/>
        <end position="78"/>
    </location>
</feature>
<evidence type="ECO:0000313" key="3">
    <source>
        <dbReference type="Proteomes" id="UP001172101"/>
    </source>
</evidence>
<evidence type="ECO:0000313" key="2">
    <source>
        <dbReference type="EMBL" id="KAK0723072.1"/>
    </source>
</evidence>
<proteinExistence type="predicted"/>
<name>A0AA40AW40_9PEZI</name>
<keyword evidence="3" id="KW-1185">Reference proteome</keyword>
<dbReference type="Proteomes" id="UP001172101">
    <property type="component" value="Unassembled WGS sequence"/>
</dbReference>